<dbReference type="Proteomes" id="UP000001901">
    <property type="component" value="Chromosome"/>
</dbReference>
<feature type="transmembrane region" description="Helical" evidence="1">
    <location>
        <begin position="26"/>
        <end position="50"/>
    </location>
</feature>
<keyword evidence="1" id="KW-0472">Membrane</keyword>
<keyword evidence="1" id="KW-1133">Transmembrane helix</keyword>
<evidence type="ECO:0000313" key="3">
    <source>
        <dbReference type="Proteomes" id="UP000001901"/>
    </source>
</evidence>
<keyword evidence="1" id="KW-0812">Transmembrane</keyword>
<proteinExistence type="predicted"/>
<dbReference type="EMBL" id="CP001857">
    <property type="protein sequence ID" value="ADB58687.1"/>
    <property type="molecule type" value="Genomic_DNA"/>
</dbReference>
<dbReference type="eggNOG" id="arCOG10393">
    <property type="taxonomic scope" value="Archaea"/>
</dbReference>
<evidence type="ECO:0000256" key="1">
    <source>
        <dbReference type="SAM" id="Phobius"/>
    </source>
</evidence>
<keyword evidence="3" id="KW-1185">Reference proteome</keyword>
<sequence>MIGEKFVLKIAEKLGSEKNIERFVRYYWLVSTFRMAVGFTIMALILLFGYKFEDLVKWLG</sequence>
<name>D2REZ3_ARCPA</name>
<protein>
    <submittedName>
        <fullName evidence="2">Uncharacterized protein</fullName>
    </submittedName>
</protein>
<dbReference type="PaxDb" id="572546-Arcpr_1641"/>
<reference evidence="2 3" key="1">
    <citation type="journal article" date="2010" name="Stand. Genomic Sci.">
        <title>Complete genome sequence of Archaeoglobus profundus type strain (AV18).</title>
        <authorList>
            <person name="von Jan M."/>
            <person name="Lapidus A."/>
            <person name="Del Rio T.G."/>
            <person name="Copeland A."/>
            <person name="Tice H."/>
            <person name="Cheng J.F."/>
            <person name="Lucas S."/>
            <person name="Chen F."/>
            <person name="Nolan M."/>
            <person name="Goodwin L."/>
            <person name="Han C."/>
            <person name="Pitluck S."/>
            <person name="Liolios K."/>
            <person name="Ivanova N."/>
            <person name="Mavromatis K."/>
            <person name="Ovchinnikova G."/>
            <person name="Chertkov O."/>
            <person name="Pati A."/>
            <person name="Chen A."/>
            <person name="Palaniappan K."/>
            <person name="Land M."/>
            <person name="Hauser L."/>
            <person name="Chang Y.J."/>
            <person name="Jeffries C.D."/>
            <person name="Saunders E."/>
            <person name="Brettin T."/>
            <person name="Detter J.C."/>
            <person name="Chain P."/>
            <person name="Eichinger K."/>
            <person name="Huber H."/>
            <person name="Spring S."/>
            <person name="Rohde M."/>
            <person name="Goker M."/>
            <person name="Wirth R."/>
            <person name="Woyke T."/>
            <person name="Bristow J."/>
            <person name="Eisen J.A."/>
            <person name="Markowitz V."/>
            <person name="Hugenholtz P."/>
            <person name="Kyrpides N.C."/>
            <person name="Klenk H.P."/>
        </authorList>
    </citation>
    <scope>NUCLEOTIDE SEQUENCE [LARGE SCALE GENOMIC DNA]</scope>
    <source>
        <strain evidence="3">DSM 5631 / JCM 9629 / NBRC 100127 / Av18</strain>
    </source>
</reference>
<dbReference type="GeneID" id="8740334"/>
<dbReference type="OrthoDB" id="378142at2157"/>
<dbReference type="RefSeq" id="WP_012941023.1">
    <property type="nucleotide sequence ID" value="NC_013741.1"/>
</dbReference>
<gene>
    <name evidence="2" type="ordered locus">Arcpr_1641</name>
</gene>
<accession>D2REZ3</accession>
<evidence type="ECO:0000313" key="2">
    <source>
        <dbReference type="EMBL" id="ADB58687.1"/>
    </source>
</evidence>
<dbReference type="AlphaFoldDB" id="D2REZ3"/>
<dbReference type="STRING" id="572546.Arcpr_1641"/>
<dbReference type="HOGENOM" id="CLU_2930003_0_0_2"/>
<organism evidence="2 3">
    <name type="scientific">Archaeoglobus profundus (strain DSM 5631 / JCM 9629 / NBRC 100127 / Av18)</name>
    <dbReference type="NCBI Taxonomy" id="572546"/>
    <lineage>
        <taxon>Archaea</taxon>
        <taxon>Methanobacteriati</taxon>
        <taxon>Methanobacteriota</taxon>
        <taxon>Archaeoglobi</taxon>
        <taxon>Archaeoglobales</taxon>
        <taxon>Archaeoglobaceae</taxon>
        <taxon>Archaeoglobus</taxon>
    </lineage>
</organism>
<dbReference type="KEGG" id="apo:Arcpr_1641"/>